<dbReference type="Proteomes" id="UP000736164">
    <property type="component" value="Unassembled WGS sequence"/>
</dbReference>
<accession>A0A8J7NXQ7</accession>
<dbReference type="SUPFAM" id="SSF48726">
    <property type="entry name" value="Immunoglobulin"/>
    <property type="match status" value="3"/>
</dbReference>
<sequence length="461" mass="51390">AGVYCDIALAQSPAVVKKPGESVKRSCKISGFDMTSYYMHWMRQAPGKGLEWIGRGVDTGSGKEPLYVNSLREQFVLTEDVPSNLQLLEARGAHLQSDDTAVYYCTEVWISILISNKFSFLNLLQFCTYSPSISGVRCEVVLTQTGSELKRPGESLTLSCKVSGFTFSSSYYLNWIRQPPGKGLEWLTIIRGDNGYTNYNDAIKGRFSVSIDSSSSVTKLQMNSLRSEDTAVYYCANSTHTLDFESSDFRTLSRRYNPEVSGVGQRGGDDEGQGRNLHCSFAVQGPWVQLQTWAAFCVEIVCSPHVHVSSCRVQLSFLPQSKDILVGESLILSCQGSGQDVYRYGFSNSYTNWIQQTPGKGLEWLAYISRDGGNTSYAQSVKGRLTISQNISSSTLYLQMSSLKIEDSAVYYCATHMQIKFSKQMVQKPHAVCNLGKFVNCFCYGLLCSESLCYHLQRNNF</sequence>
<dbReference type="GO" id="GO:0005576">
    <property type="term" value="C:extracellular region"/>
    <property type="evidence" value="ECO:0007669"/>
    <property type="project" value="UniProtKB-ARBA"/>
</dbReference>
<dbReference type="GO" id="GO:0019814">
    <property type="term" value="C:immunoglobulin complex"/>
    <property type="evidence" value="ECO:0007669"/>
    <property type="project" value="UniProtKB-KW"/>
</dbReference>
<dbReference type="InterPro" id="IPR013106">
    <property type="entry name" value="Ig_V-set"/>
</dbReference>
<evidence type="ECO:0000256" key="1">
    <source>
        <dbReference type="ARBA" id="ARBA00022859"/>
    </source>
</evidence>
<comment type="caution">
    <text evidence="5">The sequence shown here is derived from an EMBL/GenBank/DDBJ whole genome shotgun (WGS) entry which is preliminary data.</text>
</comment>
<evidence type="ECO:0000313" key="6">
    <source>
        <dbReference type="Proteomes" id="UP000736164"/>
    </source>
</evidence>
<feature type="non-terminal residue" evidence="5">
    <location>
        <position position="1"/>
    </location>
</feature>
<keyword evidence="3" id="KW-1280">Immunoglobulin</keyword>
<dbReference type="SMART" id="SM00409">
    <property type="entry name" value="IG"/>
    <property type="match status" value="3"/>
</dbReference>
<dbReference type="FunFam" id="2.60.40.10:FF:001878">
    <property type="entry name" value="Immunoglobulin heavy variable 1-4"/>
    <property type="match status" value="1"/>
</dbReference>
<dbReference type="InterPro" id="IPR050199">
    <property type="entry name" value="IgHV"/>
</dbReference>
<evidence type="ECO:0000313" key="5">
    <source>
        <dbReference type="EMBL" id="MBN3319695.1"/>
    </source>
</evidence>
<dbReference type="InterPro" id="IPR007110">
    <property type="entry name" value="Ig-like_dom"/>
</dbReference>
<dbReference type="InterPro" id="IPR003599">
    <property type="entry name" value="Ig_sub"/>
</dbReference>
<dbReference type="SMART" id="SM00406">
    <property type="entry name" value="IGv"/>
    <property type="match status" value="3"/>
</dbReference>
<keyword evidence="6" id="KW-1185">Reference proteome</keyword>
<reference evidence="5" key="1">
    <citation type="journal article" date="2021" name="Cell">
        <title>Tracing the genetic footprints of vertebrate landing in non-teleost ray-finned fishes.</title>
        <authorList>
            <person name="Bi X."/>
            <person name="Wang K."/>
            <person name="Yang L."/>
            <person name="Pan H."/>
            <person name="Jiang H."/>
            <person name="Wei Q."/>
            <person name="Fang M."/>
            <person name="Yu H."/>
            <person name="Zhu C."/>
            <person name="Cai Y."/>
            <person name="He Y."/>
            <person name="Gan X."/>
            <person name="Zeng H."/>
            <person name="Yu D."/>
            <person name="Zhu Y."/>
            <person name="Jiang H."/>
            <person name="Qiu Q."/>
            <person name="Yang H."/>
            <person name="Zhang Y.E."/>
            <person name="Wang W."/>
            <person name="Zhu M."/>
            <person name="He S."/>
            <person name="Zhang G."/>
        </authorList>
    </citation>
    <scope>NUCLEOTIDE SEQUENCE</scope>
    <source>
        <strain evidence="5">Allg_001</strain>
    </source>
</reference>
<name>A0A8J7NXQ7_ATRSP</name>
<feature type="domain" description="Ig-like" evidence="4">
    <location>
        <begin position="20"/>
        <end position="106"/>
    </location>
</feature>
<keyword evidence="2" id="KW-1064">Adaptive immunity</keyword>
<protein>
    <submittedName>
        <fullName evidence="5">HV323 protein</fullName>
    </submittedName>
</protein>
<evidence type="ECO:0000256" key="3">
    <source>
        <dbReference type="ARBA" id="ARBA00043265"/>
    </source>
</evidence>
<feature type="domain" description="Ig-like" evidence="4">
    <location>
        <begin position="131"/>
        <end position="253"/>
    </location>
</feature>
<feature type="domain" description="Ig-like" evidence="4">
    <location>
        <begin position="304"/>
        <end position="413"/>
    </location>
</feature>
<dbReference type="InterPro" id="IPR036179">
    <property type="entry name" value="Ig-like_dom_sf"/>
</dbReference>
<keyword evidence="1" id="KW-0391">Immunity</keyword>
<dbReference type="InterPro" id="IPR013783">
    <property type="entry name" value="Ig-like_fold"/>
</dbReference>
<feature type="non-terminal residue" evidence="5">
    <location>
        <position position="461"/>
    </location>
</feature>
<evidence type="ECO:0000256" key="2">
    <source>
        <dbReference type="ARBA" id="ARBA00023130"/>
    </source>
</evidence>
<organism evidence="5 6">
    <name type="scientific">Atractosteus spatula</name>
    <name type="common">Alligator gar</name>
    <name type="synonym">Lepisosteus spatula</name>
    <dbReference type="NCBI Taxonomy" id="7917"/>
    <lineage>
        <taxon>Eukaryota</taxon>
        <taxon>Metazoa</taxon>
        <taxon>Chordata</taxon>
        <taxon>Craniata</taxon>
        <taxon>Vertebrata</taxon>
        <taxon>Euteleostomi</taxon>
        <taxon>Actinopterygii</taxon>
        <taxon>Neopterygii</taxon>
        <taxon>Holostei</taxon>
        <taxon>Semionotiformes</taxon>
        <taxon>Lepisosteidae</taxon>
        <taxon>Atractosteus</taxon>
    </lineage>
</organism>
<dbReference type="PANTHER" id="PTHR23266">
    <property type="entry name" value="IMMUNOGLOBULIN HEAVY CHAIN"/>
    <property type="match status" value="1"/>
</dbReference>
<dbReference type="Pfam" id="PF07686">
    <property type="entry name" value="V-set"/>
    <property type="match status" value="2"/>
</dbReference>
<dbReference type="PROSITE" id="PS50835">
    <property type="entry name" value="IG_LIKE"/>
    <property type="match status" value="3"/>
</dbReference>
<dbReference type="EMBL" id="JAAWVO010046994">
    <property type="protein sequence ID" value="MBN3319695.1"/>
    <property type="molecule type" value="Genomic_DNA"/>
</dbReference>
<proteinExistence type="predicted"/>
<dbReference type="AlphaFoldDB" id="A0A8J7NXQ7"/>
<dbReference type="Gene3D" id="2.60.40.10">
    <property type="entry name" value="Immunoglobulins"/>
    <property type="match status" value="3"/>
</dbReference>
<dbReference type="GO" id="GO:0002250">
    <property type="term" value="P:adaptive immune response"/>
    <property type="evidence" value="ECO:0007669"/>
    <property type="project" value="UniProtKB-KW"/>
</dbReference>
<gene>
    <name evidence="5" type="primary">Ighv323_46</name>
    <name evidence="5" type="ORF">GTO95_0014812</name>
</gene>
<evidence type="ECO:0000259" key="4">
    <source>
        <dbReference type="PROSITE" id="PS50835"/>
    </source>
</evidence>